<dbReference type="EMBL" id="UINC01042338">
    <property type="protein sequence ID" value="SVB44832.1"/>
    <property type="molecule type" value="Genomic_DNA"/>
</dbReference>
<dbReference type="AlphaFoldDB" id="A0A382E380"/>
<organism evidence="1">
    <name type="scientific">marine metagenome</name>
    <dbReference type="NCBI Taxonomy" id="408172"/>
    <lineage>
        <taxon>unclassified sequences</taxon>
        <taxon>metagenomes</taxon>
        <taxon>ecological metagenomes</taxon>
    </lineage>
</organism>
<gene>
    <name evidence="1" type="ORF">METZ01_LOCUS197686</name>
</gene>
<evidence type="ECO:0000313" key="1">
    <source>
        <dbReference type="EMBL" id="SVB44832.1"/>
    </source>
</evidence>
<evidence type="ECO:0008006" key="2">
    <source>
        <dbReference type="Google" id="ProtNLM"/>
    </source>
</evidence>
<protein>
    <recommendedName>
        <fullName evidence="2">Aspartyl/asparaginy/proline hydroxylase domain-containing protein</fullName>
    </recommendedName>
</protein>
<proteinExistence type="predicted"/>
<sequence>MSNFFVHKFPVPDIVDGRWIKLLGNEIEKPTKINDERLNPIMDWFAKRQLTPTYTVITSIPAGVITDHNIDNKHKTTINVPVQGCGTSSFQYMAENHEKCCNTPKVGRRKLPGQVVQASDPDCNNGETVVKEEIKTTSVLCMDVSKEHRIDNSKGRENRVVLSFGFTESVIDIFNKINLND</sequence>
<accession>A0A382E380</accession>
<name>A0A382E380_9ZZZZ</name>
<reference evidence="1" key="1">
    <citation type="submission" date="2018-05" db="EMBL/GenBank/DDBJ databases">
        <authorList>
            <person name="Lanie J.A."/>
            <person name="Ng W.-L."/>
            <person name="Kazmierczak K.M."/>
            <person name="Andrzejewski T.M."/>
            <person name="Davidsen T.M."/>
            <person name="Wayne K.J."/>
            <person name="Tettelin H."/>
            <person name="Glass J.I."/>
            <person name="Rusch D."/>
            <person name="Podicherti R."/>
            <person name="Tsui H.-C.T."/>
            <person name="Winkler M.E."/>
        </authorList>
    </citation>
    <scope>NUCLEOTIDE SEQUENCE</scope>
</reference>